<protein>
    <recommendedName>
        <fullName evidence="2">Lactam utilization protein LamB</fullName>
    </recommendedName>
</protein>
<evidence type="ECO:0000313" key="1">
    <source>
        <dbReference type="EMBL" id="SUZ87817.1"/>
    </source>
</evidence>
<dbReference type="PANTHER" id="PTHR30292">
    <property type="entry name" value="UNCHARACTERIZED PROTEIN YBGL-RELATED"/>
    <property type="match status" value="1"/>
</dbReference>
<name>A0A381RD84_9ZZZZ</name>
<gene>
    <name evidence="1" type="ORF">METZ01_LOCUS40671</name>
</gene>
<dbReference type="GO" id="GO:0005975">
    <property type="term" value="P:carbohydrate metabolic process"/>
    <property type="evidence" value="ECO:0007669"/>
    <property type="project" value="InterPro"/>
</dbReference>
<sequence length="243" mass="27402">MENLKIDINADVGEGIGNEDQLFPLISSCNIACGGHAGDLETMLSVVRLAKKNNLKIGAHPSFPDKKNFGRKIMNISKDKLVKSLKNQIQSLRSILIQENVDLNHIKTHGALYNFASNDKETARIIIDLTKEMKTKLYVPYSSLISKMAREEGVKICNELFIDRNYNSNLTLVSRDNPKALIENSNEMFKHVYNIINNKIISIDKKEKSVEFDTLCIHGDNPNAIELLEELHLKLNNIGIEIV</sequence>
<dbReference type="PANTHER" id="PTHR30292:SF0">
    <property type="entry name" value="5-OXOPROLINASE SUBUNIT A"/>
    <property type="match status" value="1"/>
</dbReference>
<dbReference type="Gene3D" id="3.20.20.370">
    <property type="entry name" value="Glycoside hydrolase/deacetylase"/>
    <property type="match status" value="1"/>
</dbReference>
<dbReference type="SUPFAM" id="SSF88713">
    <property type="entry name" value="Glycoside hydrolase/deacetylase"/>
    <property type="match status" value="1"/>
</dbReference>
<evidence type="ECO:0008006" key="2">
    <source>
        <dbReference type="Google" id="ProtNLM"/>
    </source>
</evidence>
<proteinExistence type="predicted"/>
<dbReference type="AlphaFoldDB" id="A0A381RD84"/>
<reference evidence="1" key="1">
    <citation type="submission" date="2018-05" db="EMBL/GenBank/DDBJ databases">
        <authorList>
            <person name="Lanie J.A."/>
            <person name="Ng W.-L."/>
            <person name="Kazmierczak K.M."/>
            <person name="Andrzejewski T.M."/>
            <person name="Davidsen T.M."/>
            <person name="Wayne K.J."/>
            <person name="Tettelin H."/>
            <person name="Glass J.I."/>
            <person name="Rusch D."/>
            <person name="Podicherti R."/>
            <person name="Tsui H.-C.T."/>
            <person name="Winkler M.E."/>
        </authorList>
    </citation>
    <scope>NUCLEOTIDE SEQUENCE</scope>
</reference>
<dbReference type="InterPro" id="IPR011330">
    <property type="entry name" value="Glyco_hydro/deAcase_b/a-brl"/>
</dbReference>
<organism evidence="1">
    <name type="scientific">marine metagenome</name>
    <dbReference type="NCBI Taxonomy" id="408172"/>
    <lineage>
        <taxon>unclassified sequences</taxon>
        <taxon>metagenomes</taxon>
        <taxon>ecological metagenomes</taxon>
    </lineage>
</organism>
<dbReference type="NCBIfam" id="NF003814">
    <property type="entry name" value="PRK05406.1-3"/>
    <property type="match status" value="1"/>
</dbReference>
<dbReference type="EMBL" id="UINC01001741">
    <property type="protein sequence ID" value="SUZ87817.1"/>
    <property type="molecule type" value="Genomic_DNA"/>
</dbReference>
<dbReference type="Pfam" id="PF03746">
    <property type="entry name" value="LamB_YcsF"/>
    <property type="match status" value="1"/>
</dbReference>
<dbReference type="CDD" id="cd10801">
    <property type="entry name" value="LamB_YcsF_like_1"/>
    <property type="match status" value="1"/>
</dbReference>
<dbReference type="InterPro" id="IPR005501">
    <property type="entry name" value="LamB/YcsF/PxpA-like"/>
</dbReference>
<accession>A0A381RD84</accession>